<dbReference type="InterPro" id="IPR057700">
    <property type="entry name" value="DUF7940"/>
</dbReference>
<proteinExistence type="predicted"/>
<dbReference type="Pfam" id="PF25612">
    <property type="entry name" value="DUF7940"/>
    <property type="match status" value="1"/>
</dbReference>
<sequence length="90" mass="9506">MRLIENARAVLRRSLAVRVAWLAATLQGASWVWPTGIEGLPAWNAFVPIGLFAASVLLSTVGVPLARVVAQRGLSLPLQDSADEQMGVGA</sequence>
<dbReference type="RefSeq" id="WP_149816591.1">
    <property type="nucleotide sequence ID" value="NZ_VUOA01000018.1"/>
</dbReference>
<reference evidence="2 3" key="2">
    <citation type="submission" date="2019-09" db="EMBL/GenBank/DDBJ databases">
        <authorList>
            <person name="Jin C."/>
        </authorList>
    </citation>
    <scope>NUCLEOTIDE SEQUENCE [LARGE SCALE GENOMIC DNA]</scope>
    <source>
        <strain evidence="2 3">BN140002</strain>
    </source>
</reference>
<keyword evidence="1" id="KW-0472">Membrane</keyword>
<keyword evidence="1" id="KW-0812">Transmembrane</keyword>
<name>A0A5B2VDQ3_9HYPH</name>
<evidence type="ECO:0000313" key="3">
    <source>
        <dbReference type="Proteomes" id="UP000323142"/>
    </source>
</evidence>
<dbReference type="AlphaFoldDB" id="A0A5B2VDQ3"/>
<organism evidence="2 3">
    <name type="scientific">Salinarimonas soli</name>
    <dbReference type="NCBI Taxonomy" id="1638099"/>
    <lineage>
        <taxon>Bacteria</taxon>
        <taxon>Pseudomonadati</taxon>
        <taxon>Pseudomonadota</taxon>
        <taxon>Alphaproteobacteria</taxon>
        <taxon>Hyphomicrobiales</taxon>
        <taxon>Salinarimonadaceae</taxon>
        <taxon>Salinarimonas</taxon>
    </lineage>
</organism>
<gene>
    <name evidence="2" type="ORF">F0L46_08205</name>
</gene>
<feature type="transmembrane region" description="Helical" evidence="1">
    <location>
        <begin position="15"/>
        <end position="33"/>
    </location>
</feature>
<accession>A0A5B2VDQ3</accession>
<protein>
    <submittedName>
        <fullName evidence="2">Uncharacterized protein</fullName>
    </submittedName>
</protein>
<keyword evidence="1" id="KW-1133">Transmembrane helix</keyword>
<comment type="caution">
    <text evidence="2">The sequence shown here is derived from an EMBL/GenBank/DDBJ whole genome shotgun (WGS) entry which is preliminary data.</text>
</comment>
<keyword evidence="3" id="KW-1185">Reference proteome</keyword>
<dbReference type="EMBL" id="VUOA01000018">
    <property type="protein sequence ID" value="KAA2237653.1"/>
    <property type="molecule type" value="Genomic_DNA"/>
</dbReference>
<feature type="transmembrane region" description="Helical" evidence="1">
    <location>
        <begin position="45"/>
        <end position="66"/>
    </location>
</feature>
<reference evidence="2 3" key="1">
    <citation type="submission" date="2019-09" db="EMBL/GenBank/DDBJ databases">
        <title>Salinarimonas rosea gen. nov., sp. nov., a new member of the a-2 subgroup of the Proteobacteria.</title>
        <authorList>
            <person name="Liu J."/>
        </authorList>
    </citation>
    <scope>NUCLEOTIDE SEQUENCE [LARGE SCALE GENOMIC DNA]</scope>
    <source>
        <strain evidence="2 3">BN140002</strain>
    </source>
</reference>
<evidence type="ECO:0000313" key="2">
    <source>
        <dbReference type="EMBL" id="KAA2237653.1"/>
    </source>
</evidence>
<dbReference type="Proteomes" id="UP000323142">
    <property type="component" value="Unassembled WGS sequence"/>
</dbReference>
<evidence type="ECO:0000256" key="1">
    <source>
        <dbReference type="SAM" id="Phobius"/>
    </source>
</evidence>